<dbReference type="InterPro" id="IPR036237">
    <property type="entry name" value="Xyl_isomerase-like_sf"/>
</dbReference>
<feature type="domain" description="Xylose isomerase-like TIM barrel" evidence="1">
    <location>
        <begin position="23"/>
        <end position="228"/>
    </location>
</feature>
<dbReference type="SUPFAM" id="SSF51658">
    <property type="entry name" value="Xylose isomerase-like"/>
    <property type="match status" value="1"/>
</dbReference>
<evidence type="ECO:0000313" key="2">
    <source>
        <dbReference type="EMBL" id="UOF88730.1"/>
    </source>
</evidence>
<dbReference type="PANTHER" id="PTHR12110:SF41">
    <property type="entry name" value="INOSOSE DEHYDRATASE"/>
    <property type="match status" value="1"/>
</dbReference>
<dbReference type="PANTHER" id="PTHR12110">
    <property type="entry name" value="HYDROXYPYRUVATE ISOMERASE"/>
    <property type="match status" value="1"/>
</dbReference>
<evidence type="ECO:0000313" key="3">
    <source>
        <dbReference type="Proteomes" id="UP000830167"/>
    </source>
</evidence>
<dbReference type="InterPro" id="IPR013022">
    <property type="entry name" value="Xyl_isomerase-like_TIM-brl"/>
</dbReference>
<dbReference type="InterPro" id="IPR050312">
    <property type="entry name" value="IolE/XylAMocC-like"/>
</dbReference>
<keyword evidence="3" id="KW-1185">Reference proteome</keyword>
<reference evidence="2" key="1">
    <citation type="submission" date="2021-12" db="EMBL/GenBank/DDBJ databases">
        <title>Alicyclobacillaceae gen. nov., sp. nov., isolated from chalcocite enrichment system.</title>
        <authorList>
            <person name="Jiang Z."/>
        </authorList>
    </citation>
    <scope>NUCLEOTIDE SEQUENCE</scope>
    <source>
        <strain evidence="2">MYW30-H2</strain>
    </source>
</reference>
<sequence length="249" mass="28668">MPKLGLQLYTLRDLLKEDFIGTLRKVSKIGYEGVEFAGYGDMSIRELRRAVDDLGLTPVSNHVPLAHLETKLDIVIEEAKELGISYIVCPFIAEDRRKDANDYRKLAALFNQVGEKLAQEGLKFAYHNHAFEFVKFNEQYALDALYQWTDLQFVQAELDVYWIEYAGESAVEYIKKYANRTELLHVKDMTNDDERFFAEVGSGCLNIPGILETAQASNILWYLVEQDVSRRNPLESVEMSYRYLSGIEK</sequence>
<evidence type="ECO:0000259" key="1">
    <source>
        <dbReference type="Pfam" id="PF01261"/>
    </source>
</evidence>
<dbReference type="EMBL" id="CP089291">
    <property type="protein sequence ID" value="UOF88730.1"/>
    <property type="molecule type" value="Genomic_DNA"/>
</dbReference>
<dbReference type="RefSeq" id="WP_347435409.1">
    <property type="nucleotide sequence ID" value="NZ_CP089291.1"/>
</dbReference>
<proteinExistence type="predicted"/>
<organism evidence="2 3">
    <name type="scientific">Fodinisporobacter ferrooxydans</name>
    <dbReference type="NCBI Taxonomy" id="2901836"/>
    <lineage>
        <taxon>Bacteria</taxon>
        <taxon>Bacillati</taxon>
        <taxon>Bacillota</taxon>
        <taxon>Bacilli</taxon>
        <taxon>Bacillales</taxon>
        <taxon>Alicyclobacillaceae</taxon>
        <taxon>Fodinisporobacter</taxon>
    </lineage>
</organism>
<dbReference type="Pfam" id="PF01261">
    <property type="entry name" value="AP_endonuc_2"/>
    <property type="match status" value="1"/>
</dbReference>
<keyword evidence="2" id="KW-0413">Isomerase</keyword>
<gene>
    <name evidence="2" type="ORF">LSG31_12305</name>
</gene>
<protein>
    <submittedName>
        <fullName evidence="2">Sugar phosphate isomerase/epimerase</fullName>
    </submittedName>
</protein>
<dbReference type="Gene3D" id="3.20.20.150">
    <property type="entry name" value="Divalent-metal-dependent TIM barrel enzymes"/>
    <property type="match status" value="1"/>
</dbReference>
<name>A0ABY4CE30_9BACL</name>
<dbReference type="Proteomes" id="UP000830167">
    <property type="component" value="Chromosome"/>
</dbReference>
<dbReference type="GO" id="GO:0016853">
    <property type="term" value="F:isomerase activity"/>
    <property type="evidence" value="ECO:0007669"/>
    <property type="project" value="UniProtKB-KW"/>
</dbReference>
<accession>A0ABY4CE30</accession>